<evidence type="ECO:0000259" key="4">
    <source>
        <dbReference type="PROSITE" id="PS50893"/>
    </source>
</evidence>
<feature type="domain" description="ABC transporter" evidence="4">
    <location>
        <begin position="313"/>
        <end position="525"/>
    </location>
</feature>
<evidence type="ECO:0000313" key="5">
    <source>
        <dbReference type="EMBL" id="RSD26179.1"/>
    </source>
</evidence>
<dbReference type="EMBL" id="RSFW01000017">
    <property type="protein sequence ID" value="RSD26179.1"/>
    <property type="molecule type" value="Genomic_DNA"/>
</dbReference>
<dbReference type="PROSITE" id="PS00211">
    <property type="entry name" value="ABC_TRANSPORTER_1"/>
    <property type="match status" value="1"/>
</dbReference>
<feature type="coiled-coil region" evidence="3">
    <location>
        <begin position="266"/>
        <end position="297"/>
    </location>
</feature>
<keyword evidence="1" id="KW-0547">Nucleotide-binding</keyword>
<dbReference type="InterPro" id="IPR032781">
    <property type="entry name" value="ABC_tran_Xtn"/>
</dbReference>
<evidence type="ECO:0000256" key="1">
    <source>
        <dbReference type="ARBA" id="ARBA00022741"/>
    </source>
</evidence>
<keyword evidence="3" id="KW-0175">Coiled coil</keyword>
<evidence type="ECO:0000313" key="6">
    <source>
        <dbReference type="Proteomes" id="UP000279911"/>
    </source>
</evidence>
<dbReference type="Pfam" id="PF12848">
    <property type="entry name" value="ABC_tran_Xtn"/>
    <property type="match status" value="1"/>
</dbReference>
<organism evidence="5 6">
    <name type="scientific">Mesobacillus subterraneus</name>
    <dbReference type="NCBI Taxonomy" id="285983"/>
    <lineage>
        <taxon>Bacteria</taxon>
        <taxon>Bacillati</taxon>
        <taxon>Bacillota</taxon>
        <taxon>Bacilli</taxon>
        <taxon>Bacillales</taxon>
        <taxon>Bacillaceae</taxon>
        <taxon>Mesobacillus</taxon>
    </lineage>
</organism>
<dbReference type="SMART" id="SM00382">
    <property type="entry name" value="AAA"/>
    <property type="match status" value="2"/>
</dbReference>
<dbReference type="Proteomes" id="UP000279911">
    <property type="component" value="Unassembled WGS sequence"/>
</dbReference>
<name>A0A427TPA4_9BACI</name>
<evidence type="ECO:0000256" key="2">
    <source>
        <dbReference type="ARBA" id="ARBA00022840"/>
    </source>
</evidence>
<gene>
    <name evidence="5" type="ORF">EJA10_15280</name>
</gene>
<sequence>MTIMKIRAIQKSFNEKQVIQNAEFDIKKGSRIGLVGSNGAGKTTLANIIYGTTMPDNGTVETINGSLNIGYLKQSTDYSVHEFKNTFSLAENGLLHLSSQLGLSSDLDWHDPDWEKLSGGEKLKLSLARIWASHPEVLILDEPTNHLDLHGVNWLIAELTVFKGAVIIISHDRYFLDQTVTEIIEIEDGVTKSFSGNYSVYRQEKQKLYETQLHQYEIQQRHKLQIQQQISKLKNWSEKAHRDSTKQGTNSERRLIGFKEYHRVKAKKLDNQVKSKLKRLKNELEKNEVKQPKEEAKVCFEFMESRKRGKRILEARKLSKQYGQRCLFKNSHFYMNHGERMAILGKNGSGKTTLLKILLGEELPAEGDIWISETLKIGYLSQDVSDLPLNQTIIEYTGLTDRDSLRRARTILSNIGLSEEKLMVPIGQLSLGERTRIKLVMMLLEELDLLILDEPTNHLDLASRESLERTLLEFSGSILAVSHDVFFLEKISEKLLVIEEGKIVRSEFGMKEYNSSPVPRNHLEKEAELMILQNEISAVISKLSFLSREEAEYKELDRKLTELLKKKRDLA</sequence>
<feature type="domain" description="ABC transporter" evidence="4">
    <location>
        <begin position="4"/>
        <end position="213"/>
    </location>
</feature>
<dbReference type="Gene3D" id="3.40.50.300">
    <property type="entry name" value="P-loop containing nucleotide triphosphate hydrolases"/>
    <property type="match status" value="2"/>
</dbReference>
<dbReference type="InterPro" id="IPR003439">
    <property type="entry name" value="ABC_transporter-like_ATP-bd"/>
</dbReference>
<dbReference type="AlphaFoldDB" id="A0A427TPA4"/>
<dbReference type="Pfam" id="PF00005">
    <property type="entry name" value="ABC_tran"/>
    <property type="match status" value="2"/>
</dbReference>
<comment type="caution">
    <text evidence="5">The sequence shown here is derived from an EMBL/GenBank/DDBJ whole genome shotgun (WGS) entry which is preliminary data.</text>
</comment>
<dbReference type="InterPro" id="IPR003593">
    <property type="entry name" value="AAA+_ATPase"/>
</dbReference>
<dbReference type="InterPro" id="IPR017871">
    <property type="entry name" value="ABC_transporter-like_CS"/>
</dbReference>
<dbReference type="GO" id="GO:0005524">
    <property type="term" value="F:ATP binding"/>
    <property type="evidence" value="ECO:0007669"/>
    <property type="project" value="UniProtKB-KW"/>
</dbReference>
<dbReference type="SUPFAM" id="SSF52540">
    <property type="entry name" value="P-loop containing nucleoside triphosphate hydrolases"/>
    <property type="match status" value="2"/>
</dbReference>
<keyword evidence="2 5" id="KW-0067">ATP-binding</keyword>
<dbReference type="InterPro" id="IPR027417">
    <property type="entry name" value="P-loop_NTPase"/>
</dbReference>
<dbReference type="PROSITE" id="PS50893">
    <property type="entry name" value="ABC_TRANSPORTER_2"/>
    <property type="match status" value="2"/>
</dbReference>
<dbReference type="InterPro" id="IPR051309">
    <property type="entry name" value="ABCF_ATPase"/>
</dbReference>
<protein>
    <submittedName>
        <fullName evidence="5">ABC-F family ATP-binding cassette domain-containing protein</fullName>
    </submittedName>
</protein>
<accession>A0A427TPA4</accession>
<dbReference type="PANTHER" id="PTHR42855">
    <property type="entry name" value="ABC TRANSPORTER ATP-BINDING SUBUNIT"/>
    <property type="match status" value="1"/>
</dbReference>
<dbReference type="OrthoDB" id="9760950at2"/>
<dbReference type="PANTHER" id="PTHR42855:SF2">
    <property type="entry name" value="DRUG RESISTANCE ABC TRANSPORTER,ATP-BINDING PROTEIN"/>
    <property type="match status" value="1"/>
</dbReference>
<dbReference type="CDD" id="cd03221">
    <property type="entry name" value="ABCF_EF-3"/>
    <property type="match status" value="2"/>
</dbReference>
<reference evidence="6" key="1">
    <citation type="submission" date="2018-12" db="EMBL/GenBank/DDBJ databases">
        <title>Bacillus chawlae sp. nov., Bacillus glennii sp. nov., and Bacillus saganii sp. nov. Isolated from the Vehicle Assembly Building at Kennedy Space Center where the Viking Spacecraft were Assembled.</title>
        <authorList>
            <person name="Seuylemezian A."/>
            <person name="Vaishampayan P."/>
        </authorList>
    </citation>
    <scope>NUCLEOTIDE SEQUENCE [LARGE SCALE GENOMIC DNA]</scope>
    <source>
        <strain evidence="6">DSM 13966</strain>
    </source>
</reference>
<dbReference type="RefSeq" id="WP_125480881.1">
    <property type="nucleotide sequence ID" value="NZ_RSFW01000017.1"/>
</dbReference>
<evidence type="ECO:0000256" key="3">
    <source>
        <dbReference type="SAM" id="Coils"/>
    </source>
</evidence>
<dbReference type="NCBIfam" id="NF000355">
    <property type="entry name" value="ribo_prot_ABC_F"/>
    <property type="match status" value="1"/>
</dbReference>
<proteinExistence type="predicted"/>
<dbReference type="GO" id="GO:0016887">
    <property type="term" value="F:ATP hydrolysis activity"/>
    <property type="evidence" value="ECO:0007669"/>
    <property type="project" value="InterPro"/>
</dbReference>